<dbReference type="EMBL" id="SOCN01000005">
    <property type="protein sequence ID" value="TDV22862.1"/>
    <property type="molecule type" value="Genomic_DNA"/>
</dbReference>
<comment type="caution">
    <text evidence="3">The sequence shown here is derived from an EMBL/GenBank/DDBJ whole genome shotgun (WGS) entry which is preliminary data.</text>
</comment>
<accession>A0A4R7UE41</accession>
<feature type="region of interest" description="Disordered" evidence="1">
    <location>
        <begin position="28"/>
        <end position="98"/>
    </location>
</feature>
<feature type="signal peptide" evidence="2">
    <location>
        <begin position="1"/>
        <end position="21"/>
    </location>
</feature>
<sequence length="209" mass="22972">MKLKKIILGSFSVLTSIPMLAIAVACGTESKKETPNDGQGQQSGGSQQTPGTGSGTTSTETQGEKSAEQQSLRTETQKTQNADEGGSQQNKTNTQSSTLNITNTKKIVTKEEYLQKIKSATTHLVNNISKLTGTSIPEEQKAAINEYLENNIKFINSFIKDIPDNFDYSPYIKLLDKMENARSLSDIQNILQDLPKLLNIQHFNSENTK</sequence>
<keyword evidence="4" id="KW-1185">Reference proteome</keyword>
<feature type="compositionally biased region" description="Polar residues" evidence="1">
    <location>
        <begin position="68"/>
        <end position="98"/>
    </location>
</feature>
<evidence type="ECO:0000256" key="2">
    <source>
        <dbReference type="SAM" id="SignalP"/>
    </source>
</evidence>
<evidence type="ECO:0008006" key="5">
    <source>
        <dbReference type="Google" id="ProtNLM"/>
    </source>
</evidence>
<name>A0A4R7UE41_9BACT</name>
<feature type="compositionally biased region" description="Low complexity" evidence="1">
    <location>
        <begin position="38"/>
        <end position="61"/>
    </location>
</feature>
<evidence type="ECO:0000313" key="4">
    <source>
        <dbReference type="Proteomes" id="UP000295757"/>
    </source>
</evidence>
<organism evidence="3 4">
    <name type="scientific">Mycoplasmopsis mustelae</name>
    <dbReference type="NCBI Taxonomy" id="171289"/>
    <lineage>
        <taxon>Bacteria</taxon>
        <taxon>Bacillati</taxon>
        <taxon>Mycoplasmatota</taxon>
        <taxon>Mycoplasmoidales</taxon>
        <taxon>Metamycoplasmataceae</taxon>
        <taxon>Mycoplasmopsis</taxon>
    </lineage>
</organism>
<keyword evidence="2" id="KW-0732">Signal</keyword>
<protein>
    <recommendedName>
        <fullName evidence="5">Lipoprotein</fullName>
    </recommendedName>
</protein>
<feature type="chain" id="PRO_5020438616" description="Lipoprotein" evidence="2">
    <location>
        <begin position="22"/>
        <end position="209"/>
    </location>
</feature>
<dbReference type="AlphaFoldDB" id="A0A4R7UE41"/>
<dbReference type="PROSITE" id="PS51257">
    <property type="entry name" value="PROKAR_LIPOPROTEIN"/>
    <property type="match status" value="1"/>
</dbReference>
<evidence type="ECO:0000313" key="3">
    <source>
        <dbReference type="EMBL" id="TDV22862.1"/>
    </source>
</evidence>
<dbReference type="Proteomes" id="UP000295757">
    <property type="component" value="Unassembled WGS sequence"/>
</dbReference>
<reference evidence="3 4" key="1">
    <citation type="submission" date="2019-03" db="EMBL/GenBank/DDBJ databases">
        <title>Genomic Encyclopedia of Archaeal and Bacterial Type Strains, Phase II (KMG-II): from individual species to whole genera.</title>
        <authorList>
            <person name="Goeker M."/>
        </authorList>
    </citation>
    <scope>NUCLEOTIDE SEQUENCE [LARGE SCALE GENOMIC DNA]</scope>
    <source>
        <strain evidence="3 4">ATCC 35214</strain>
    </source>
</reference>
<gene>
    <name evidence="3" type="ORF">BCF59_0711</name>
</gene>
<evidence type="ECO:0000256" key="1">
    <source>
        <dbReference type="SAM" id="MobiDB-lite"/>
    </source>
</evidence>
<dbReference type="RefSeq" id="WP_134111274.1">
    <property type="nucleotide sequence ID" value="NZ_SOCN01000005.1"/>
</dbReference>
<proteinExistence type="predicted"/>